<keyword evidence="3" id="KW-0597">Phosphoprotein</keyword>
<evidence type="ECO:0000256" key="9">
    <source>
        <dbReference type="SAM" id="MobiDB-lite"/>
    </source>
</evidence>
<evidence type="ECO:0000256" key="5">
    <source>
        <dbReference type="ARBA" id="ARBA00022741"/>
    </source>
</evidence>
<dbReference type="PANTHER" id="PTHR24421:SF10">
    <property type="entry name" value="NITRATE_NITRITE SENSOR PROTEIN NARQ"/>
    <property type="match status" value="1"/>
</dbReference>
<evidence type="ECO:0000256" key="7">
    <source>
        <dbReference type="ARBA" id="ARBA00022840"/>
    </source>
</evidence>
<dbReference type="Gene3D" id="3.30.565.10">
    <property type="entry name" value="Histidine kinase-like ATPase, C-terminal domain"/>
    <property type="match status" value="2"/>
</dbReference>
<evidence type="ECO:0000256" key="4">
    <source>
        <dbReference type="ARBA" id="ARBA00022679"/>
    </source>
</evidence>
<evidence type="ECO:0000256" key="10">
    <source>
        <dbReference type="SAM" id="Phobius"/>
    </source>
</evidence>
<feature type="region of interest" description="Disordered" evidence="9">
    <location>
        <begin position="347"/>
        <end position="382"/>
    </location>
</feature>
<keyword evidence="5" id="KW-0547">Nucleotide-binding</keyword>
<protein>
    <recommendedName>
        <fullName evidence="2">histidine kinase</fullName>
        <ecNumber evidence="2">2.7.13.3</ecNumber>
    </recommendedName>
</protein>
<dbReference type="EMBL" id="BOOU01000068">
    <property type="protein sequence ID" value="GII80036.1"/>
    <property type="molecule type" value="Genomic_DNA"/>
</dbReference>
<accession>A0A919V0G0</accession>
<keyword evidence="4" id="KW-0808">Transferase</keyword>
<dbReference type="AlphaFoldDB" id="A0A919V0G0"/>
<dbReference type="InterPro" id="IPR050482">
    <property type="entry name" value="Sensor_HK_TwoCompSys"/>
</dbReference>
<reference evidence="12" key="1">
    <citation type="submission" date="2021-01" db="EMBL/GenBank/DDBJ databases">
        <title>Whole genome shotgun sequence of Sphaerisporangium rufum NBRC 109079.</title>
        <authorList>
            <person name="Komaki H."/>
            <person name="Tamura T."/>
        </authorList>
    </citation>
    <scope>NUCLEOTIDE SEQUENCE</scope>
    <source>
        <strain evidence="12">NBRC 109079</strain>
    </source>
</reference>
<feature type="region of interest" description="Disordered" evidence="9">
    <location>
        <begin position="251"/>
        <end position="271"/>
    </location>
</feature>
<keyword evidence="10" id="KW-1133">Transmembrane helix</keyword>
<keyword evidence="10" id="KW-0812">Transmembrane</keyword>
<feature type="compositionally biased region" description="Gly residues" evidence="9">
    <location>
        <begin position="255"/>
        <end position="266"/>
    </location>
</feature>
<dbReference type="InterPro" id="IPR036890">
    <property type="entry name" value="HATPase_C_sf"/>
</dbReference>
<feature type="transmembrane region" description="Helical" evidence="10">
    <location>
        <begin position="149"/>
        <end position="166"/>
    </location>
</feature>
<evidence type="ECO:0000256" key="6">
    <source>
        <dbReference type="ARBA" id="ARBA00022777"/>
    </source>
</evidence>
<gene>
    <name evidence="12" type="ORF">Sru01_50180</name>
</gene>
<keyword evidence="6" id="KW-0418">Kinase</keyword>
<evidence type="ECO:0000313" key="13">
    <source>
        <dbReference type="Proteomes" id="UP000655287"/>
    </source>
</evidence>
<feature type="transmembrane region" description="Helical" evidence="10">
    <location>
        <begin position="24"/>
        <end position="43"/>
    </location>
</feature>
<feature type="domain" description="Signal transduction histidine kinase subgroup 3 dimerisation and phosphoacceptor" evidence="11">
    <location>
        <begin position="186"/>
        <end position="251"/>
    </location>
</feature>
<dbReference type="Gene3D" id="1.20.5.1930">
    <property type="match status" value="1"/>
</dbReference>
<proteinExistence type="predicted"/>
<dbReference type="GO" id="GO:0046983">
    <property type="term" value="F:protein dimerization activity"/>
    <property type="evidence" value="ECO:0007669"/>
    <property type="project" value="InterPro"/>
</dbReference>
<dbReference type="RefSeq" id="WP_203990311.1">
    <property type="nucleotide sequence ID" value="NZ_BOOU01000068.1"/>
</dbReference>
<sequence length="562" mass="57285">MTQGDTPVSARSPAAPPAGRRARIIDVLLALGTWALYLAAAFAQDRMSAGSRSAVLVLCFTVSSTALLWRRGRPLAVVAVTVACDCLVVALTGWKGYAFQAMIAFYSAGRYGRPRAAWAAAWAAAVFYTAVAAVIALFTGPPMRDTGSLGWFVPLLLVGGGRLLLLREENARRKQTALAEEIVRTERRRIARELHDVVAHNISTMQVLIGAARTTMTRDTGTAEAALRDAENAGRAALAEMRQLLHVLRADESTGPGGTAGDGGGVPAHRTADLPELAGRARAAGQRVTLEVTGENRPLPTAVDHAVYRVVQESLTNARKHAPGAAVRVRIDHRPAEIEVEVVDGGSARRDGVPAPGGSTRGHPAGGAMPDATADRATPGGAAADGIAARGNVRPAPDVTARGNVPAGPAPDVTAPRNIPTGPGPGPGPGLAARGNGSAPGDARPGDLTPGAFGPGHIEPGGSGPGGFGLGGFGLGGMRERVTLCGGRLAAGPVPGGGFRVHARIPLPGDPPPGAVATSPAGPEPGTAEPVTIEPVAAEQVMSEPAAGEPAASEPVRRQDER</sequence>
<dbReference type="GO" id="GO:0005524">
    <property type="term" value="F:ATP binding"/>
    <property type="evidence" value="ECO:0007669"/>
    <property type="project" value="UniProtKB-KW"/>
</dbReference>
<keyword evidence="8" id="KW-0902">Two-component regulatory system</keyword>
<evidence type="ECO:0000313" key="12">
    <source>
        <dbReference type="EMBL" id="GII80036.1"/>
    </source>
</evidence>
<keyword evidence="7" id="KW-0067">ATP-binding</keyword>
<feature type="transmembrane region" description="Helical" evidence="10">
    <location>
        <begin position="75"/>
        <end position="94"/>
    </location>
</feature>
<feature type="region of interest" description="Disordered" evidence="9">
    <location>
        <begin position="508"/>
        <end position="562"/>
    </location>
</feature>
<evidence type="ECO:0000256" key="8">
    <source>
        <dbReference type="ARBA" id="ARBA00023012"/>
    </source>
</evidence>
<comment type="caution">
    <text evidence="12">The sequence shown here is derived from an EMBL/GenBank/DDBJ whole genome shotgun (WGS) entry which is preliminary data.</text>
</comment>
<feature type="compositionally biased region" description="Low complexity" evidence="9">
    <location>
        <begin position="543"/>
        <end position="554"/>
    </location>
</feature>
<evidence type="ECO:0000256" key="2">
    <source>
        <dbReference type="ARBA" id="ARBA00012438"/>
    </source>
</evidence>
<dbReference type="Pfam" id="PF07730">
    <property type="entry name" value="HisKA_3"/>
    <property type="match status" value="1"/>
</dbReference>
<name>A0A919V0G0_9ACTN</name>
<dbReference type="GO" id="GO:0000155">
    <property type="term" value="F:phosphorelay sensor kinase activity"/>
    <property type="evidence" value="ECO:0007669"/>
    <property type="project" value="InterPro"/>
</dbReference>
<keyword evidence="13" id="KW-1185">Reference proteome</keyword>
<keyword evidence="10" id="KW-0472">Membrane</keyword>
<dbReference type="CDD" id="cd16917">
    <property type="entry name" value="HATPase_UhpB-NarQ-NarX-like"/>
    <property type="match status" value="1"/>
</dbReference>
<feature type="transmembrane region" description="Helical" evidence="10">
    <location>
        <begin position="115"/>
        <end position="137"/>
    </location>
</feature>
<feature type="transmembrane region" description="Helical" evidence="10">
    <location>
        <begin position="50"/>
        <end position="69"/>
    </location>
</feature>
<dbReference type="Proteomes" id="UP000655287">
    <property type="component" value="Unassembled WGS sequence"/>
</dbReference>
<dbReference type="InterPro" id="IPR011712">
    <property type="entry name" value="Sig_transdc_His_kin_sub3_dim/P"/>
</dbReference>
<feature type="region of interest" description="Disordered" evidence="9">
    <location>
        <begin position="394"/>
        <end position="465"/>
    </location>
</feature>
<dbReference type="EC" id="2.7.13.3" evidence="2"/>
<dbReference type="SUPFAM" id="SSF55874">
    <property type="entry name" value="ATPase domain of HSP90 chaperone/DNA topoisomerase II/histidine kinase"/>
    <property type="match status" value="1"/>
</dbReference>
<comment type="catalytic activity">
    <reaction evidence="1">
        <text>ATP + protein L-histidine = ADP + protein N-phospho-L-histidine.</text>
        <dbReference type="EC" id="2.7.13.3"/>
    </reaction>
</comment>
<evidence type="ECO:0000256" key="1">
    <source>
        <dbReference type="ARBA" id="ARBA00000085"/>
    </source>
</evidence>
<evidence type="ECO:0000259" key="11">
    <source>
        <dbReference type="Pfam" id="PF07730"/>
    </source>
</evidence>
<evidence type="ECO:0000256" key="3">
    <source>
        <dbReference type="ARBA" id="ARBA00022553"/>
    </source>
</evidence>
<organism evidence="12 13">
    <name type="scientific">Sphaerisporangium rufum</name>
    <dbReference type="NCBI Taxonomy" id="1381558"/>
    <lineage>
        <taxon>Bacteria</taxon>
        <taxon>Bacillati</taxon>
        <taxon>Actinomycetota</taxon>
        <taxon>Actinomycetes</taxon>
        <taxon>Streptosporangiales</taxon>
        <taxon>Streptosporangiaceae</taxon>
        <taxon>Sphaerisporangium</taxon>
    </lineage>
</organism>
<dbReference type="PANTHER" id="PTHR24421">
    <property type="entry name" value="NITRATE/NITRITE SENSOR PROTEIN NARX-RELATED"/>
    <property type="match status" value="1"/>
</dbReference>
<dbReference type="GO" id="GO:0016020">
    <property type="term" value="C:membrane"/>
    <property type="evidence" value="ECO:0007669"/>
    <property type="project" value="InterPro"/>
</dbReference>